<comment type="catalytic activity">
    <reaction evidence="6 15">
        <text>N-terminal L-arginyl-[protein] + L-leucyl-tRNA(Leu) = N-terminal L-leucyl-L-arginyl-[protein] + tRNA(Leu) + H(+)</text>
        <dbReference type="Rhea" id="RHEA:50416"/>
        <dbReference type="Rhea" id="RHEA-COMP:9613"/>
        <dbReference type="Rhea" id="RHEA-COMP:9622"/>
        <dbReference type="Rhea" id="RHEA-COMP:12672"/>
        <dbReference type="Rhea" id="RHEA-COMP:12673"/>
        <dbReference type="ChEBI" id="CHEBI:15378"/>
        <dbReference type="ChEBI" id="CHEBI:64719"/>
        <dbReference type="ChEBI" id="CHEBI:78442"/>
        <dbReference type="ChEBI" id="CHEBI:78494"/>
        <dbReference type="ChEBI" id="CHEBI:133044"/>
        <dbReference type="EC" id="2.3.2.6"/>
    </reaction>
</comment>
<organism evidence="16 17">
    <name type="scientific">Larsenimonas rhizosphaerae</name>
    <dbReference type="NCBI Taxonomy" id="2944682"/>
    <lineage>
        <taxon>Bacteria</taxon>
        <taxon>Pseudomonadati</taxon>
        <taxon>Pseudomonadota</taxon>
        <taxon>Gammaproteobacteria</taxon>
        <taxon>Oceanospirillales</taxon>
        <taxon>Halomonadaceae</taxon>
        <taxon>Larsenimonas</taxon>
    </lineage>
</organism>
<dbReference type="SUPFAM" id="SSF55729">
    <property type="entry name" value="Acyl-CoA N-acyltransferases (Nat)"/>
    <property type="match status" value="1"/>
</dbReference>
<evidence type="ECO:0000256" key="14">
    <source>
        <dbReference type="ARBA" id="ARBA00083640"/>
    </source>
</evidence>
<comment type="function">
    <text evidence="8 15">Functions in the N-end rule pathway of protein degradation where it conjugates Leu, Phe and, less efficiently, Met from aminoacyl-tRNAs to the N-termini of proteins containing an N-terminal arginine or lysine.</text>
</comment>
<accession>A0AA41ZMM1</accession>
<dbReference type="InterPro" id="IPR004616">
    <property type="entry name" value="Leu/Phe-tRNA_Trfase"/>
</dbReference>
<dbReference type="GO" id="GO:0005737">
    <property type="term" value="C:cytoplasm"/>
    <property type="evidence" value="ECO:0007669"/>
    <property type="project" value="UniProtKB-SubCell"/>
</dbReference>
<dbReference type="Gene3D" id="3.40.630.70">
    <property type="entry name" value="Leucyl/phenylalanyl-tRNA-protein transferase, C-terminal domain"/>
    <property type="match status" value="1"/>
</dbReference>
<evidence type="ECO:0000256" key="6">
    <source>
        <dbReference type="ARBA" id="ARBA00050652"/>
    </source>
</evidence>
<dbReference type="AlphaFoldDB" id="A0AA41ZMM1"/>
<comment type="catalytic activity">
    <reaction evidence="7 15">
        <text>N-terminal L-lysyl-[protein] + L-leucyl-tRNA(Leu) = N-terminal L-leucyl-L-lysyl-[protein] + tRNA(Leu) + H(+)</text>
        <dbReference type="Rhea" id="RHEA:12340"/>
        <dbReference type="Rhea" id="RHEA-COMP:9613"/>
        <dbReference type="Rhea" id="RHEA-COMP:9622"/>
        <dbReference type="Rhea" id="RHEA-COMP:12670"/>
        <dbReference type="Rhea" id="RHEA-COMP:12671"/>
        <dbReference type="ChEBI" id="CHEBI:15378"/>
        <dbReference type="ChEBI" id="CHEBI:65249"/>
        <dbReference type="ChEBI" id="CHEBI:78442"/>
        <dbReference type="ChEBI" id="CHEBI:78494"/>
        <dbReference type="ChEBI" id="CHEBI:133043"/>
        <dbReference type="EC" id="2.3.2.6"/>
    </reaction>
</comment>
<evidence type="ECO:0000256" key="15">
    <source>
        <dbReference type="HAMAP-Rule" id="MF_00688"/>
    </source>
</evidence>
<dbReference type="PANTHER" id="PTHR30098">
    <property type="entry name" value="LEUCYL/PHENYLALANYL-TRNA--PROTEIN TRANSFERASE"/>
    <property type="match status" value="1"/>
</dbReference>
<keyword evidence="17" id="KW-1185">Reference proteome</keyword>
<dbReference type="GO" id="GO:0008914">
    <property type="term" value="F:leucyl-tRNA--protein transferase activity"/>
    <property type="evidence" value="ECO:0007669"/>
    <property type="project" value="UniProtKB-UniRule"/>
</dbReference>
<comment type="similarity">
    <text evidence="9 15">Belongs to the L/F-transferase family.</text>
</comment>
<evidence type="ECO:0000256" key="2">
    <source>
        <dbReference type="ARBA" id="ARBA00022490"/>
    </source>
</evidence>
<name>A0AA41ZMM1_9GAMM</name>
<dbReference type="RefSeq" id="WP_250939495.1">
    <property type="nucleotide sequence ID" value="NZ_JAMLJK010000005.1"/>
</dbReference>
<evidence type="ECO:0000256" key="13">
    <source>
        <dbReference type="ARBA" id="ARBA00077165"/>
    </source>
</evidence>
<evidence type="ECO:0000256" key="9">
    <source>
        <dbReference type="ARBA" id="ARBA00061535"/>
    </source>
</evidence>
<dbReference type="PANTHER" id="PTHR30098:SF2">
    <property type="entry name" value="LEUCYL_PHENYLALANYL-TRNA--PROTEIN TRANSFERASE"/>
    <property type="match status" value="1"/>
</dbReference>
<reference evidence="16" key="1">
    <citation type="submission" date="2022-11" db="EMBL/GenBank/DDBJ databases">
        <title>Larsenimonas rhizosphaerae sp. nov., isolated from a tidal mudflat.</title>
        <authorList>
            <person name="Lee S.D."/>
            <person name="Kim I.S."/>
        </authorList>
    </citation>
    <scope>NUCLEOTIDE SEQUENCE</scope>
    <source>
        <strain evidence="16">GH2-1</strain>
    </source>
</reference>
<dbReference type="FunFam" id="3.30.70.3550:FF:000001">
    <property type="entry name" value="Leucyl/phenylalanyl-tRNA--protein transferase"/>
    <property type="match status" value="1"/>
</dbReference>
<dbReference type="EC" id="2.3.2.6" evidence="10 15"/>
<evidence type="ECO:0000313" key="17">
    <source>
        <dbReference type="Proteomes" id="UP001165678"/>
    </source>
</evidence>
<evidence type="ECO:0000256" key="7">
    <source>
        <dbReference type="ARBA" id="ARBA00051538"/>
    </source>
</evidence>
<dbReference type="InterPro" id="IPR042203">
    <property type="entry name" value="Leu/Phe-tRNA_Trfase_C"/>
</dbReference>
<evidence type="ECO:0000256" key="12">
    <source>
        <dbReference type="ARBA" id="ARBA00077136"/>
    </source>
</evidence>
<gene>
    <name evidence="15 16" type="primary">aat</name>
    <name evidence="16" type="ORF">OQ287_10430</name>
</gene>
<comment type="catalytic activity">
    <reaction evidence="5 15">
        <text>L-phenylalanyl-tRNA(Phe) + an N-terminal L-alpha-aminoacyl-[protein] = an N-terminal L-phenylalanyl-L-alpha-aminoacyl-[protein] + tRNA(Phe)</text>
        <dbReference type="Rhea" id="RHEA:43632"/>
        <dbReference type="Rhea" id="RHEA-COMP:9668"/>
        <dbReference type="Rhea" id="RHEA-COMP:9699"/>
        <dbReference type="Rhea" id="RHEA-COMP:10636"/>
        <dbReference type="Rhea" id="RHEA-COMP:10637"/>
        <dbReference type="ChEBI" id="CHEBI:78442"/>
        <dbReference type="ChEBI" id="CHEBI:78531"/>
        <dbReference type="ChEBI" id="CHEBI:78597"/>
        <dbReference type="ChEBI" id="CHEBI:83561"/>
        <dbReference type="EC" id="2.3.2.6"/>
    </reaction>
</comment>
<comment type="caution">
    <text evidence="16">The sequence shown here is derived from an EMBL/GenBank/DDBJ whole genome shotgun (WGS) entry which is preliminary data.</text>
</comment>
<keyword evidence="2 15" id="KW-0963">Cytoplasm</keyword>
<dbReference type="InterPro" id="IPR016181">
    <property type="entry name" value="Acyl_CoA_acyltransferase"/>
</dbReference>
<dbReference type="NCBIfam" id="TIGR00667">
    <property type="entry name" value="aat"/>
    <property type="match status" value="1"/>
</dbReference>
<evidence type="ECO:0000256" key="11">
    <source>
        <dbReference type="ARBA" id="ARBA00074372"/>
    </source>
</evidence>
<dbReference type="InterPro" id="IPR042221">
    <property type="entry name" value="Leu/Phe-tRNA_Trfase_N"/>
</dbReference>
<evidence type="ECO:0000256" key="1">
    <source>
        <dbReference type="ARBA" id="ARBA00004496"/>
    </source>
</evidence>
<comment type="subcellular location">
    <subcellularLocation>
        <location evidence="1 15">Cytoplasm</location>
    </subcellularLocation>
</comment>
<protein>
    <recommendedName>
        <fullName evidence="11 15">Leucyl/phenylalanyl-tRNA--protein transferase</fullName>
        <ecNumber evidence="10 15">2.3.2.6</ecNumber>
    </recommendedName>
    <alternativeName>
        <fullName evidence="12 15">L/F-transferase</fullName>
    </alternativeName>
    <alternativeName>
        <fullName evidence="13 15">Leucyltransferase</fullName>
    </alternativeName>
    <alternativeName>
        <fullName evidence="14 15">Phenyalanyltransferase</fullName>
    </alternativeName>
</protein>
<evidence type="ECO:0000256" key="4">
    <source>
        <dbReference type="ARBA" id="ARBA00023315"/>
    </source>
</evidence>
<evidence type="ECO:0000256" key="10">
    <source>
        <dbReference type="ARBA" id="ARBA00066767"/>
    </source>
</evidence>
<evidence type="ECO:0000256" key="8">
    <source>
        <dbReference type="ARBA" id="ARBA00054043"/>
    </source>
</evidence>
<evidence type="ECO:0000256" key="5">
    <source>
        <dbReference type="ARBA" id="ARBA00050607"/>
    </source>
</evidence>
<dbReference type="Gene3D" id="3.30.70.3550">
    <property type="entry name" value="Leucyl/phenylalanyl-tRNA-protein transferase, N-terminal domain"/>
    <property type="match status" value="1"/>
</dbReference>
<keyword evidence="3 15" id="KW-0808">Transferase</keyword>
<evidence type="ECO:0000256" key="3">
    <source>
        <dbReference type="ARBA" id="ARBA00022679"/>
    </source>
</evidence>
<dbReference type="Pfam" id="PF03588">
    <property type="entry name" value="Leu_Phe_trans"/>
    <property type="match status" value="1"/>
</dbReference>
<dbReference type="GO" id="GO:0030163">
    <property type="term" value="P:protein catabolic process"/>
    <property type="evidence" value="ECO:0007669"/>
    <property type="project" value="UniProtKB-UniRule"/>
</dbReference>
<keyword evidence="4 15" id="KW-0012">Acyltransferase</keyword>
<sequence>MLPWLPPSPAAFPPVNTALEEPDGLLAAGGDLTPDWLISAYSNGIFPWFSDDQPILWWSPDPRMVLFPQEFKPRRSLAKRFRNAGFTFTFNQSFKDVMTACAQTRADQEGTWITDDMMAAYHELHRQGYAHSVEVWRENTLAGGLYGVGLGECFFGESMFSREADASKCALTYLVAQGMPRGLTLIDCQMHSNHLASLGARLIARDNFLRYLEPCQATRPRAIWLPDATAVP</sequence>
<dbReference type="Proteomes" id="UP001165678">
    <property type="component" value="Unassembled WGS sequence"/>
</dbReference>
<evidence type="ECO:0000313" key="16">
    <source>
        <dbReference type="EMBL" id="MCX2524653.1"/>
    </source>
</evidence>
<dbReference type="EMBL" id="JAPIVE010000003">
    <property type="protein sequence ID" value="MCX2524653.1"/>
    <property type="molecule type" value="Genomic_DNA"/>
</dbReference>
<dbReference type="HAMAP" id="MF_00688">
    <property type="entry name" value="Leu_Phe_trans"/>
    <property type="match status" value="1"/>
</dbReference>
<proteinExistence type="inferred from homology"/>